<reference evidence="1" key="1">
    <citation type="submission" date="2014-09" db="EMBL/GenBank/DDBJ databases">
        <authorList>
            <person name="Magalhaes I.L.F."/>
            <person name="Oliveira U."/>
            <person name="Santos F.R."/>
            <person name="Vidigal T.H.D.A."/>
            <person name="Brescovit A.D."/>
            <person name="Santos A.J."/>
        </authorList>
    </citation>
    <scope>NUCLEOTIDE SEQUENCE</scope>
    <source>
        <tissue evidence="1">Shoot tissue taken approximately 20 cm above the soil surface</tissue>
    </source>
</reference>
<reference evidence="1" key="2">
    <citation type="journal article" date="2015" name="Data Brief">
        <title>Shoot transcriptome of the giant reed, Arundo donax.</title>
        <authorList>
            <person name="Barrero R.A."/>
            <person name="Guerrero F.D."/>
            <person name="Moolhuijzen P."/>
            <person name="Goolsby J.A."/>
            <person name="Tidwell J."/>
            <person name="Bellgard S.E."/>
            <person name="Bellgard M.I."/>
        </authorList>
    </citation>
    <scope>NUCLEOTIDE SEQUENCE</scope>
    <source>
        <tissue evidence="1">Shoot tissue taken approximately 20 cm above the soil surface</tissue>
    </source>
</reference>
<protein>
    <submittedName>
        <fullName evidence="1">Uncharacterized protein</fullName>
    </submittedName>
</protein>
<evidence type="ECO:0000313" key="1">
    <source>
        <dbReference type="EMBL" id="JAD21958.1"/>
    </source>
</evidence>
<organism evidence="1">
    <name type="scientific">Arundo donax</name>
    <name type="common">Giant reed</name>
    <name type="synonym">Donax arundinaceus</name>
    <dbReference type="NCBI Taxonomy" id="35708"/>
    <lineage>
        <taxon>Eukaryota</taxon>
        <taxon>Viridiplantae</taxon>
        <taxon>Streptophyta</taxon>
        <taxon>Embryophyta</taxon>
        <taxon>Tracheophyta</taxon>
        <taxon>Spermatophyta</taxon>
        <taxon>Magnoliopsida</taxon>
        <taxon>Liliopsida</taxon>
        <taxon>Poales</taxon>
        <taxon>Poaceae</taxon>
        <taxon>PACMAD clade</taxon>
        <taxon>Arundinoideae</taxon>
        <taxon>Arundineae</taxon>
        <taxon>Arundo</taxon>
    </lineage>
</organism>
<dbReference type="EMBL" id="GBRH01275937">
    <property type="protein sequence ID" value="JAD21958.1"/>
    <property type="molecule type" value="Transcribed_RNA"/>
</dbReference>
<accession>A0A0A8Y9F3</accession>
<dbReference type="AlphaFoldDB" id="A0A0A8Y9F3"/>
<proteinExistence type="predicted"/>
<name>A0A0A8Y9F3_ARUDO</name>
<sequence>MPLGFVLREGSTEPFREILTRPASTDVLLYNDCTVQQVIPATHLCIHTVFDFRLKITLFITF</sequence>